<dbReference type="EMBL" id="CP157743">
    <property type="protein sequence ID" value="XBS22065.1"/>
    <property type="molecule type" value="Genomic_DNA"/>
</dbReference>
<keyword evidence="1" id="KW-0812">Transmembrane</keyword>
<gene>
    <name evidence="2" type="ORF">Q9L42_008055</name>
</gene>
<organism evidence="2 3">
    <name type="scientific">Methylomarinum roseum</name>
    <dbReference type="NCBI Taxonomy" id="3067653"/>
    <lineage>
        <taxon>Bacteria</taxon>
        <taxon>Pseudomonadati</taxon>
        <taxon>Pseudomonadota</taxon>
        <taxon>Gammaproteobacteria</taxon>
        <taxon>Methylococcales</taxon>
        <taxon>Methylococcaceae</taxon>
        <taxon>Methylomarinum</taxon>
    </lineage>
</organism>
<evidence type="ECO:0000256" key="1">
    <source>
        <dbReference type="SAM" id="Phobius"/>
    </source>
</evidence>
<dbReference type="KEGG" id="mech:Q9L42_008055"/>
<dbReference type="AlphaFoldDB" id="A0AAU7NYN7"/>
<keyword evidence="1" id="KW-0472">Membrane</keyword>
<dbReference type="RefSeq" id="WP_305908957.1">
    <property type="nucleotide sequence ID" value="NZ_CP157743.1"/>
</dbReference>
<protein>
    <submittedName>
        <fullName evidence="2">Uncharacterized protein</fullName>
    </submittedName>
</protein>
<sequence>MIGSVVAAFVAIWFYHTAKQTGRQPISWAVAGIVVYFMVALMWTNFVTPPIKDAASHSQNGFLIFLTRYAYIMVGLACAVFFNLKFAGSKERD</sequence>
<keyword evidence="1" id="KW-1133">Transmembrane helix</keyword>
<dbReference type="Proteomes" id="UP001225378">
    <property type="component" value="Chromosome"/>
</dbReference>
<proteinExistence type="predicted"/>
<keyword evidence="3" id="KW-1185">Reference proteome</keyword>
<accession>A0AAU7NYN7</accession>
<name>A0AAU7NYN7_9GAMM</name>
<feature type="transmembrane region" description="Helical" evidence="1">
    <location>
        <begin position="60"/>
        <end position="84"/>
    </location>
</feature>
<feature type="transmembrane region" description="Helical" evidence="1">
    <location>
        <begin position="28"/>
        <end position="48"/>
    </location>
</feature>
<evidence type="ECO:0000313" key="2">
    <source>
        <dbReference type="EMBL" id="XBS22065.1"/>
    </source>
</evidence>
<evidence type="ECO:0000313" key="3">
    <source>
        <dbReference type="Proteomes" id="UP001225378"/>
    </source>
</evidence>
<reference evidence="2 3" key="1">
    <citation type="journal article" date="2024" name="Microbiology">
        <title>Methylomarinum rosea sp. nov., a novel halophilic methanotrophic bacterium from the hypersaline Lake Elton.</title>
        <authorList>
            <person name="Suleimanov R.Z."/>
            <person name="Oshkin I.Y."/>
            <person name="Danilova O.V."/>
            <person name="Suzina N.E."/>
            <person name="Dedysh S.N."/>
        </authorList>
    </citation>
    <scope>NUCLEOTIDE SEQUENCE [LARGE SCALE GENOMIC DNA]</scope>
    <source>
        <strain evidence="2 3">Ch1-1</strain>
    </source>
</reference>